<feature type="compositionally biased region" description="Low complexity" evidence="1">
    <location>
        <begin position="204"/>
        <end position="221"/>
    </location>
</feature>
<feature type="compositionally biased region" description="Basic residues" evidence="1">
    <location>
        <begin position="98"/>
        <end position="111"/>
    </location>
</feature>
<comment type="caution">
    <text evidence="2">The sequence shown here is derived from an EMBL/GenBank/DDBJ whole genome shotgun (WGS) entry which is preliminary data.</text>
</comment>
<dbReference type="EMBL" id="JASSZA010000012">
    <property type="protein sequence ID" value="KAK2096913.1"/>
    <property type="molecule type" value="Genomic_DNA"/>
</dbReference>
<gene>
    <name evidence="2" type="ORF">P7K49_025947</name>
</gene>
<feature type="region of interest" description="Disordered" evidence="1">
    <location>
        <begin position="1"/>
        <end position="77"/>
    </location>
</feature>
<protein>
    <submittedName>
        <fullName evidence="2">Uncharacterized protein</fullName>
    </submittedName>
</protein>
<proteinExistence type="predicted"/>
<sequence length="284" mass="29188">MPGCRLRSGSPARVPSADARCPTARDRQRPRPRPGPRLGPQPPAGRSSPRGSAGDGAQGPRGSEFSGGRAKGTPGGRGALTFVLELQLLQHAGFRGSWGRRQRRLRGRRRTAISMNRGARPRPAGSRPAERWGLAPPRRREEGPGGGRGRRGPGAERARGPHPPEAAAAGGAAAARVPLCEWDAPLPPAPWYGPPGRKRGKGPGSPRAAAPGPGAPPSGRVPRPPCCAAIGRDPRPPAPPPPAARLTFPHPRPHSASSTCAGVGSAERGRGKGLEAAGRPGAAS</sequence>
<evidence type="ECO:0000256" key="1">
    <source>
        <dbReference type="SAM" id="MobiDB-lite"/>
    </source>
</evidence>
<feature type="compositionally biased region" description="Low complexity" evidence="1">
    <location>
        <begin position="165"/>
        <end position="176"/>
    </location>
</feature>
<organism evidence="2 3">
    <name type="scientific">Saguinus oedipus</name>
    <name type="common">Cotton-top tamarin</name>
    <name type="synonym">Oedipomidas oedipus</name>
    <dbReference type="NCBI Taxonomy" id="9490"/>
    <lineage>
        <taxon>Eukaryota</taxon>
        <taxon>Metazoa</taxon>
        <taxon>Chordata</taxon>
        <taxon>Craniata</taxon>
        <taxon>Vertebrata</taxon>
        <taxon>Euteleostomi</taxon>
        <taxon>Mammalia</taxon>
        <taxon>Eutheria</taxon>
        <taxon>Euarchontoglires</taxon>
        <taxon>Primates</taxon>
        <taxon>Haplorrhini</taxon>
        <taxon>Platyrrhini</taxon>
        <taxon>Cebidae</taxon>
        <taxon>Callitrichinae</taxon>
        <taxon>Saguinus</taxon>
    </lineage>
</organism>
<reference evidence="2 3" key="1">
    <citation type="submission" date="2023-05" db="EMBL/GenBank/DDBJ databases">
        <title>B98-5 Cell Line De Novo Hybrid Assembly: An Optical Mapping Approach.</title>
        <authorList>
            <person name="Kananen K."/>
            <person name="Auerbach J.A."/>
            <person name="Kautto E."/>
            <person name="Blachly J.S."/>
        </authorList>
    </citation>
    <scope>NUCLEOTIDE SEQUENCE [LARGE SCALE GENOMIC DNA]</scope>
    <source>
        <strain evidence="2">B95-8</strain>
        <tissue evidence="2">Cell line</tissue>
    </source>
</reference>
<keyword evidence="3" id="KW-1185">Reference proteome</keyword>
<dbReference type="Proteomes" id="UP001266305">
    <property type="component" value="Unassembled WGS sequence"/>
</dbReference>
<name>A0ABQ9UIM5_SAGOE</name>
<evidence type="ECO:0000313" key="3">
    <source>
        <dbReference type="Proteomes" id="UP001266305"/>
    </source>
</evidence>
<feature type="compositionally biased region" description="Low complexity" evidence="1">
    <location>
        <begin position="117"/>
        <end position="127"/>
    </location>
</feature>
<evidence type="ECO:0000313" key="2">
    <source>
        <dbReference type="EMBL" id="KAK2096913.1"/>
    </source>
</evidence>
<accession>A0ABQ9UIM5</accession>
<feature type="region of interest" description="Disordered" evidence="1">
    <location>
        <begin position="91"/>
        <end position="284"/>
    </location>
</feature>